<dbReference type="SUPFAM" id="SSF52266">
    <property type="entry name" value="SGNH hydrolase"/>
    <property type="match status" value="1"/>
</dbReference>
<evidence type="ECO:0000313" key="2">
    <source>
        <dbReference type="Proteomes" id="UP000694850"/>
    </source>
</evidence>
<dbReference type="CTD" id="91523"/>
<protein>
    <submittedName>
        <fullName evidence="3">PC-esterase domain-containing protein 1B</fullName>
    </submittedName>
</protein>
<gene>
    <name evidence="3" type="primary">PCED1B</name>
</gene>
<evidence type="ECO:0000313" key="3">
    <source>
        <dbReference type="RefSeq" id="XP_007936176.1"/>
    </source>
</evidence>
<dbReference type="AlphaFoldDB" id="A0A8B6ZQD5"/>
<accession>A0A8B6ZQD5</accession>
<dbReference type="InterPro" id="IPR036514">
    <property type="entry name" value="SGNH_hydro_sf"/>
</dbReference>
<dbReference type="PANTHER" id="PTHR14469:SF1">
    <property type="entry name" value="PC-ESTERASE DOMAIN-CONTAINING PROTEIN 1B"/>
    <property type="match status" value="1"/>
</dbReference>
<name>A0A8B6ZQD5_ORYAF</name>
<comment type="similarity">
    <text evidence="1">Belongs to the PC-esterase family.</text>
</comment>
<dbReference type="RefSeq" id="XP_007936176.1">
    <property type="nucleotide sequence ID" value="XM_007937985.2"/>
</dbReference>
<sequence>MVHLLASEVRQLLHNKFVVVLGDSIQRAVYKDLVLLLQKDCLLTPKQLKTKGELSFEQDELLDGGQKGLMTNGTQYREVRQFCSGHHLVRFYFLTRVYSEYLEAILEELHQGSYAPDVFIMNSCLWDLSRYGPYSWKSYRQNLESLFWRLDQMLPKQCLLVWNTAMPLGAKISGGFLPPEQEFCPTSLPEEVVEANFYSSAEARKHHFDVLDLHFHFRHSGQHRQSDGVHWNERAHRHLSQLLLAHVADAWGVDLPHREPLSKWIEDDPVRGRVGQEVERQPQISRDPWGLFSPPYPPPPPPPPMPLLCCRPQLRFPPPNPPPARLPKSFSLPQPYPMPLPQEMPQFPPYAQGSSFFSHQPLQLDQFSDCFHLDVSLPTHVEFAMEDSFMFSPQPPVPVFPTPYCQQPAPVVHKGFPRYRPRGPYVHWRRRPRHSKKQAYNQGLRRLT</sequence>
<evidence type="ECO:0000256" key="1">
    <source>
        <dbReference type="ARBA" id="ARBA00037957"/>
    </source>
</evidence>
<dbReference type="PANTHER" id="PTHR14469">
    <property type="entry name" value="SARCOMA ANTIGEN NY-SAR-23"/>
    <property type="match status" value="1"/>
</dbReference>
<dbReference type="Proteomes" id="UP000694850">
    <property type="component" value="Unplaced"/>
</dbReference>
<proteinExistence type="inferred from homology"/>
<organism evidence="2 3">
    <name type="scientific">Orycteropus afer afer</name>
    <dbReference type="NCBI Taxonomy" id="1230840"/>
    <lineage>
        <taxon>Eukaryota</taxon>
        <taxon>Metazoa</taxon>
        <taxon>Chordata</taxon>
        <taxon>Craniata</taxon>
        <taxon>Vertebrata</taxon>
        <taxon>Euteleostomi</taxon>
        <taxon>Mammalia</taxon>
        <taxon>Eutheria</taxon>
        <taxon>Afrotheria</taxon>
        <taxon>Tubulidentata</taxon>
        <taxon>Orycteropodidae</taxon>
        <taxon>Orycteropus</taxon>
    </lineage>
</organism>
<dbReference type="GeneID" id="103194579"/>
<reference evidence="3" key="1">
    <citation type="submission" date="2025-08" db="UniProtKB">
        <authorList>
            <consortium name="RefSeq"/>
        </authorList>
    </citation>
    <scope>IDENTIFICATION</scope>
</reference>
<dbReference type="OrthoDB" id="9975373at2759"/>
<dbReference type="Gene3D" id="3.40.50.1110">
    <property type="entry name" value="SGNH hydrolase"/>
    <property type="match status" value="1"/>
</dbReference>
<keyword evidence="2" id="KW-1185">Reference proteome</keyword>